<dbReference type="SUPFAM" id="SSF48464">
    <property type="entry name" value="ENTH/VHS domain"/>
    <property type="match status" value="1"/>
</dbReference>
<feature type="compositionally biased region" description="Basic and acidic residues" evidence="2">
    <location>
        <begin position="482"/>
        <end position="494"/>
    </location>
</feature>
<dbReference type="GO" id="GO:0035091">
    <property type="term" value="F:phosphatidylinositol binding"/>
    <property type="evidence" value="ECO:0007669"/>
    <property type="project" value="InterPro"/>
</dbReference>
<proteinExistence type="predicted"/>
<dbReference type="PANTHER" id="PTHR47789:SF1">
    <property type="entry name" value="LAS SEVENTEEN-BINDING PROTEIN 5"/>
    <property type="match status" value="1"/>
</dbReference>
<feature type="compositionally biased region" description="Low complexity" evidence="2">
    <location>
        <begin position="364"/>
        <end position="375"/>
    </location>
</feature>
<dbReference type="PANTHER" id="PTHR47789">
    <property type="entry name" value="LAS SEVENTEEN-BINDING PROTEIN 5"/>
    <property type="match status" value="1"/>
</dbReference>
<feature type="compositionally biased region" description="Low complexity" evidence="2">
    <location>
        <begin position="308"/>
        <end position="338"/>
    </location>
</feature>
<dbReference type="InterPro" id="IPR045007">
    <property type="entry name" value="LSB5"/>
</dbReference>
<evidence type="ECO:0000259" key="3">
    <source>
        <dbReference type="PROSITE" id="PS50179"/>
    </source>
</evidence>
<evidence type="ECO:0000313" key="4">
    <source>
        <dbReference type="EMBL" id="KAJ6256213.1"/>
    </source>
</evidence>
<dbReference type="GO" id="GO:0030479">
    <property type="term" value="C:actin cortical patch"/>
    <property type="evidence" value="ECO:0007669"/>
    <property type="project" value="TreeGrafter"/>
</dbReference>
<dbReference type="Gene3D" id="1.25.40.90">
    <property type="match status" value="1"/>
</dbReference>
<dbReference type="Proteomes" id="UP001221413">
    <property type="component" value="Unassembled WGS sequence"/>
</dbReference>
<dbReference type="GO" id="GO:0007015">
    <property type="term" value="P:actin filament organization"/>
    <property type="evidence" value="ECO:0007669"/>
    <property type="project" value="InterPro"/>
</dbReference>
<dbReference type="InterPro" id="IPR008942">
    <property type="entry name" value="ENTH_VHS"/>
</dbReference>
<feature type="domain" description="VHS" evidence="3">
    <location>
        <begin position="159"/>
        <end position="288"/>
    </location>
</feature>
<name>A0AAD6IQ00_DREDA</name>
<organism evidence="4 5">
    <name type="scientific">Drechslerella dactyloides</name>
    <name type="common">Nematode-trapping fungus</name>
    <name type="synonym">Arthrobotrys dactyloides</name>
    <dbReference type="NCBI Taxonomy" id="74499"/>
    <lineage>
        <taxon>Eukaryota</taxon>
        <taxon>Fungi</taxon>
        <taxon>Dikarya</taxon>
        <taxon>Ascomycota</taxon>
        <taxon>Pezizomycotina</taxon>
        <taxon>Orbiliomycetes</taxon>
        <taxon>Orbiliales</taxon>
        <taxon>Orbiliaceae</taxon>
        <taxon>Drechslerella</taxon>
    </lineage>
</organism>
<dbReference type="AlphaFoldDB" id="A0AAD6IQ00"/>
<comment type="caution">
    <text evidence="4">The sequence shown here is derived from an EMBL/GenBank/DDBJ whole genome shotgun (WGS) entry which is preliminary data.</text>
</comment>
<accession>A0AAD6IQ00</accession>
<gene>
    <name evidence="4" type="ORF">Dda_9048</name>
</gene>
<comment type="subunit">
    <text evidence="1">Component of the ESCRT-0 complex composed of HSE1 and VPS27.</text>
</comment>
<dbReference type="GO" id="GO:0006897">
    <property type="term" value="P:endocytosis"/>
    <property type="evidence" value="ECO:0007669"/>
    <property type="project" value="InterPro"/>
</dbReference>
<dbReference type="GO" id="GO:0007034">
    <property type="term" value="P:vacuolar transport"/>
    <property type="evidence" value="ECO:0007669"/>
    <property type="project" value="UniProtKB-ARBA"/>
</dbReference>
<dbReference type="InterPro" id="IPR002014">
    <property type="entry name" value="VHS_dom"/>
</dbReference>
<dbReference type="PROSITE" id="PS50179">
    <property type="entry name" value="VHS"/>
    <property type="match status" value="1"/>
</dbReference>
<dbReference type="SMART" id="SM00288">
    <property type="entry name" value="VHS"/>
    <property type="match status" value="1"/>
</dbReference>
<feature type="region of interest" description="Disordered" evidence="2">
    <location>
        <begin position="278"/>
        <end position="380"/>
    </location>
</feature>
<dbReference type="Pfam" id="PF00790">
    <property type="entry name" value="VHS"/>
    <property type="match status" value="1"/>
</dbReference>
<dbReference type="EMBL" id="JAQGDS010000014">
    <property type="protein sequence ID" value="KAJ6256213.1"/>
    <property type="molecule type" value="Genomic_DNA"/>
</dbReference>
<protein>
    <recommendedName>
        <fullName evidence="3">VHS domain-containing protein</fullName>
    </recommendedName>
</protein>
<dbReference type="CDD" id="cd14232">
    <property type="entry name" value="GAT_LSB5"/>
    <property type="match status" value="1"/>
</dbReference>
<sequence>MVFPFLKLPRELRDEIYAYVLLFDPPPLADPVYTDCDLGPYKPPEADLALLRVNRQVHEEAVPVFYGQNVFTIRILARTIPAPENTAVRDHERGSMIPAPEDPMERDHKRGFMIAVDCELPWERLCIGSPARIDHGRRCIVMFASKKPYSAVSVQIEQLTTEAYEENDLSGIPELIEAVRLQDTGPQEAARAIRKKLKYGNIHRQIRALTILDALVENAGKRFQRSFADEPLLERLRIIASDTLTDPDVRKKAQILFAQWHGAYKDAPGMAGIANLHRQVPTKPRPRPQPRPVSPEDDDASSPPPRSGPTSPGSSSHQSHSYSHAGSSHSRNSSSSKPQAPITLGPSDAPIATFKPPKEKSSKKSGSSSQQKRPPFNLEKEKSTMIQNIATASIASTNLKNALKLINREKERVSDNPEVMKRFEACKLLRRQILRYIQFVESEQWLGGLIHANEELVEALTLFEALDKPPGEDSDSEGEWEQMPKDRARTDEATNRLGKLKIGGDHGPMQPGQVPPRQRDYDSDELEDASDDEEEPEDPNNPFGDSHALKTPGAEKGELRW</sequence>
<feature type="compositionally biased region" description="Acidic residues" evidence="2">
    <location>
        <begin position="522"/>
        <end position="538"/>
    </location>
</feature>
<dbReference type="CDD" id="cd16980">
    <property type="entry name" value="VHS_Lsb5"/>
    <property type="match status" value="1"/>
</dbReference>
<dbReference type="GO" id="GO:0043130">
    <property type="term" value="F:ubiquitin binding"/>
    <property type="evidence" value="ECO:0007669"/>
    <property type="project" value="InterPro"/>
</dbReference>
<keyword evidence="5" id="KW-1185">Reference proteome</keyword>
<evidence type="ECO:0000256" key="1">
    <source>
        <dbReference type="ARBA" id="ARBA00011446"/>
    </source>
</evidence>
<dbReference type="SUPFAM" id="SSF89009">
    <property type="entry name" value="GAT-like domain"/>
    <property type="match status" value="1"/>
</dbReference>
<feature type="region of interest" description="Disordered" evidence="2">
    <location>
        <begin position="467"/>
        <end position="561"/>
    </location>
</feature>
<dbReference type="GO" id="GO:0051666">
    <property type="term" value="P:actin cortical patch localization"/>
    <property type="evidence" value="ECO:0007669"/>
    <property type="project" value="TreeGrafter"/>
</dbReference>
<reference evidence="4" key="1">
    <citation type="submission" date="2023-01" db="EMBL/GenBank/DDBJ databases">
        <title>The chitinases involved in constricting ring structure development in the nematode-trapping fungus Drechslerella dactyloides.</title>
        <authorList>
            <person name="Wang R."/>
            <person name="Zhang L."/>
            <person name="Tang P."/>
            <person name="Li S."/>
            <person name="Liang L."/>
        </authorList>
    </citation>
    <scope>NUCLEOTIDE SEQUENCE</scope>
    <source>
        <strain evidence="4">YMF1.00031</strain>
    </source>
</reference>
<evidence type="ECO:0000256" key="2">
    <source>
        <dbReference type="SAM" id="MobiDB-lite"/>
    </source>
</evidence>
<dbReference type="InterPro" id="IPR044103">
    <property type="entry name" value="GAT_LSB5"/>
</dbReference>
<evidence type="ECO:0000313" key="5">
    <source>
        <dbReference type="Proteomes" id="UP001221413"/>
    </source>
</evidence>